<feature type="compositionally biased region" description="Basic and acidic residues" evidence="1">
    <location>
        <begin position="844"/>
        <end position="858"/>
    </location>
</feature>
<evidence type="ECO:0000256" key="1">
    <source>
        <dbReference type="SAM" id="MobiDB-lite"/>
    </source>
</evidence>
<dbReference type="SUPFAM" id="SSF48371">
    <property type="entry name" value="ARM repeat"/>
    <property type="match status" value="1"/>
</dbReference>
<evidence type="ECO:0000313" key="3">
    <source>
        <dbReference type="Proteomes" id="UP001165060"/>
    </source>
</evidence>
<comment type="caution">
    <text evidence="2">The sequence shown here is derived from an EMBL/GenBank/DDBJ whole genome shotgun (WGS) entry which is preliminary data.</text>
</comment>
<proteinExistence type="predicted"/>
<feature type="compositionally biased region" description="Basic residues" evidence="1">
    <location>
        <begin position="830"/>
        <end position="843"/>
    </location>
</feature>
<organism evidence="2 3">
    <name type="scientific">Tetraparma gracilis</name>
    <dbReference type="NCBI Taxonomy" id="2962635"/>
    <lineage>
        <taxon>Eukaryota</taxon>
        <taxon>Sar</taxon>
        <taxon>Stramenopiles</taxon>
        <taxon>Ochrophyta</taxon>
        <taxon>Bolidophyceae</taxon>
        <taxon>Parmales</taxon>
        <taxon>Triparmaceae</taxon>
        <taxon>Tetraparma</taxon>
    </lineage>
</organism>
<feature type="region of interest" description="Disordered" evidence="1">
    <location>
        <begin position="818"/>
        <end position="870"/>
    </location>
</feature>
<protein>
    <submittedName>
        <fullName evidence="2">Uncharacterized protein</fullName>
    </submittedName>
</protein>
<sequence length="1020" mass="113530">MGMFSNLVEELHKAELNPDDTVALLMSVMKEMGTGVPSKGLGESWHGRLLIEPGLMGKIIHLCGEDGGMPFGVRGAPVRRAAINLLCRLTMWKPNVPSIVSNDHVMDIFTACIHLNSNVPGAFVNLSQTDENCERLYENPGLVAALCKECRTGRVEEAVQNCGSTLMNLAVVAKLAVPMVRDWDVMDSLLSVCQRLPTTAPAVHSVLKAFFNMSMKLPNLDYMCNHKYMVPTLCKHIGHEESRKVLSRICHVEPIPKAFPSRNLLYFSSRPFRHQLLILRSLIVHSPTDVLALRNEGNCALDFARDERLMEIIPLLTQCTEASQGGASPMEIAKMADTITVKVYNSHTTDRSEKKIRLSKPLLAEIGLVENNGAGTAVTNIATIGGQFVLWTDTATVLNVTEGTTIDITLGNYYEELMKFVEQKHYSWRLKDAWICLQQTLGHIAYDLNSFEYRKNSTFVPSAIEPPSSCGKHFPKILMAAIKRFNFELWEVSFMYQIAHGLIWKNKESADMFVRSDNFMKALDADLPEGRTGEKLRDPQVARGIAVADQLVIRGSDSSRQRILDMPLGLKLLMYGMQFMCNTETDRSDSAAYRASLTILLLCGLPKSKLMSYLAEVQYVDYMVDAFNHHVFEADTCSLYMLMINWGLEMPLDDAKLVSELQRTREIAAIVLDSTKKREDWADAANSARNLMGKIAYLGLTLAEVPVKMVAECLAVYLGTPKLYHAKKQYKPLQEAVARRIGELETGATELPLSGDDFWRNHHGVKDVAYIKDLEGGGEYSLLKFKILPAIDKYASPQDAAEKEAAAAADSFLKELENEDNAKATEKSKSNAKNKKKKEKAKKKREEEAAAERRKAEEPTPFQKYELELEREREKKKQLALEHEKARLKEDLRAKRDRQRRLKEAAEAAKAAESLEDIDAQIAALGPPPPMGDDVPEGGEKLLSPLDMLGEGAGGAKKTAADSGDAFLLEINELYEILYDTTPPKKSVVALIKELEEFLGVPAQGSVAERMATLRASVGI</sequence>
<name>A0ABQ6N9A2_9STRA</name>
<dbReference type="Proteomes" id="UP001165060">
    <property type="component" value="Unassembled WGS sequence"/>
</dbReference>
<evidence type="ECO:0000313" key="2">
    <source>
        <dbReference type="EMBL" id="GMI43867.1"/>
    </source>
</evidence>
<dbReference type="EMBL" id="BRYB01002370">
    <property type="protein sequence ID" value="GMI43867.1"/>
    <property type="molecule type" value="Genomic_DNA"/>
</dbReference>
<gene>
    <name evidence="2" type="ORF">TeGR_g4280</name>
</gene>
<reference evidence="2 3" key="1">
    <citation type="journal article" date="2023" name="Commun. Biol.">
        <title>Genome analysis of Parmales, the sister group of diatoms, reveals the evolutionary specialization of diatoms from phago-mixotrophs to photoautotrophs.</title>
        <authorList>
            <person name="Ban H."/>
            <person name="Sato S."/>
            <person name="Yoshikawa S."/>
            <person name="Yamada K."/>
            <person name="Nakamura Y."/>
            <person name="Ichinomiya M."/>
            <person name="Sato N."/>
            <person name="Blanc-Mathieu R."/>
            <person name="Endo H."/>
            <person name="Kuwata A."/>
            <person name="Ogata H."/>
        </authorList>
    </citation>
    <scope>NUCLEOTIDE SEQUENCE [LARGE SCALE GENOMIC DNA]</scope>
</reference>
<keyword evidence="3" id="KW-1185">Reference proteome</keyword>
<dbReference type="InterPro" id="IPR016024">
    <property type="entry name" value="ARM-type_fold"/>
</dbReference>
<accession>A0ABQ6N9A2</accession>
<dbReference type="InterPro" id="IPR011989">
    <property type="entry name" value="ARM-like"/>
</dbReference>
<feature type="compositionally biased region" description="Basic and acidic residues" evidence="1">
    <location>
        <begin position="818"/>
        <end position="829"/>
    </location>
</feature>
<dbReference type="Gene3D" id="1.25.10.10">
    <property type="entry name" value="Leucine-rich Repeat Variant"/>
    <property type="match status" value="1"/>
</dbReference>